<dbReference type="SUPFAM" id="SSF55874">
    <property type="entry name" value="ATPase domain of HSP90 chaperone/DNA topoisomerase II/histidine kinase"/>
    <property type="match status" value="1"/>
</dbReference>
<feature type="domain" description="Response regulatory" evidence="13">
    <location>
        <begin position="7"/>
        <end position="122"/>
    </location>
</feature>
<dbReference type="GO" id="GO:0016036">
    <property type="term" value="P:cellular response to phosphate starvation"/>
    <property type="evidence" value="ECO:0007669"/>
    <property type="project" value="TreeGrafter"/>
</dbReference>
<dbReference type="InterPro" id="IPR001789">
    <property type="entry name" value="Sig_transdc_resp-reg_receiver"/>
</dbReference>
<dbReference type="AlphaFoldDB" id="A0A937JXF1"/>
<keyword evidence="7" id="KW-0812">Transmembrane</keyword>
<dbReference type="CDD" id="cd00156">
    <property type="entry name" value="REC"/>
    <property type="match status" value="1"/>
</dbReference>
<evidence type="ECO:0000259" key="13">
    <source>
        <dbReference type="PROSITE" id="PS50110"/>
    </source>
</evidence>
<keyword evidence="5 11" id="KW-0597">Phosphoprotein</keyword>
<dbReference type="Gene3D" id="3.40.50.2300">
    <property type="match status" value="1"/>
</dbReference>
<evidence type="ECO:0000256" key="5">
    <source>
        <dbReference type="ARBA" id="ARBA00022553"/>
    </source>
</evidence>
<evidence type="ECO:0000256" key="8">
    <source>
        <dbReference type="ARBA" id="ARBA00022777"/>
    </source>
</evidence>
<dbReference type="Pfam" id="PF00512">
    <property type="entry name" value="HisKA"/>
    <property type="match status" value="1"/>
</dbReference>
<keyword evidence="8" id="KW-0418">Kinase</keyword>
<evidence type="ECO:0000313" key="15">
    <source>
        <dbReference type="Proteomes" id="UP000659388"/>
    </source>
</evidence>
<dbReference type="PANTHER" id="PTHR45453">
    <property type="entry name" value="PHOSPHATE REGULON SENSOR PROTEIN PHOR"/>
    <property type="match status" value="1"/>
</dbReference>
<dbReference type="EC" id="2.7.13.3" evidence="3"/>
<comment type="catalytic activity">
    <reaction evidence="1">
        <text>ATP + protein L-histidine = ADP + protein N-phospho-L-histidine.</text>
        <dbReference type="EC" id="2.7.13.3"/>
    </reaction>
</comment>
<dbReference type="InterPro" id="IPR036890">
    <property type="entry name" value="HATPase_C_sf"/>
</dbReference>
<proteinExistence type="predicted"/>
<dbReference type="SUPFAM" id="SSF52172">
    <property type="entry name" value="CheY-like"/>
    <property type="match status" value="1"/>
</dbReference>
<gene>
    <name evidence="14" type="ORF">JL102_00360</name>
</gene>
<evidence type="ECO:0000313" key="14">
    <source>
        <dbReference type="EMBL" id="MBL3654564.1"/>
    </source>
</evidence>
<evidence type="ECO:0000256" key="4">
    <source>
        <dbReference type="ARBA" id="ARBA00022475"/>
    </source>
</evidence>
<dbReference type="InterPro" id="IPR005467">
    <property type="entry name" value="His_kinase_dom"/>
</dbReference>
<dbReference type="InterPro" id="IPR000014">
    <property type="entry name" value="PAS"/>
</dbReference>
<dbReference type="SUPFAM" id="SSF55785">
    <property type="entry name" value="PYP-like sensor domain (PAS domain)"/>
    <property type="match status" value="1"/>
</dbReference>
<evidence type="ECO:0000256" key="9">
    <source>
        <dbReference type="ARBA" id="ARBA00022989"/>
    </source>
</evidence>
<dbReference type="InterPro" id="IPR003594">
    <property type="entry name" value="HATPase_dom"/>
</dbReference>
<keyword evidence="10" id="KW-0472">Membrane</keyword>
<dbReference type="PROSITE" id="PS50110">
    <property type="entry name" value="RESPONSE_REGULATORY"/>
    <property type="match status" value="1"/>
</dbReference>
<dbReference type="PRINTS" id="PR00344">
    <property type="entry name" value="BCTRLSENSOR"/>
</dbReference>
<dbReference type="Gene3D" id="3.30.450.20">
    <property type="entry name" value="PAS domain"/>
    <property type="match status" value="1"/>
</dbReference>
<dbReference type="Proteomes" id="UP000659388">
    <property type="component" value="Unassembled WGS sequence"/>
</dbReference>
<dbReference type="GO" id="GO:0004721">
    <property type="term" value="F:phosphoprotein phosphatase activity"/>
    <property type="evidence" value="ECO:0007669"/>
    <property type="project" value="TreeGrafter"/>
</dbReference>
<dbReference type="Pfam" id="PF02518">
    <property type="entry name" value="HATPase_c"/>
    <property type="match status" value="1"/>
</dbReference>
<dbReference type="SMART" id="SM00448">
    <property type="entry name" value="REC"/>
    <property type="match status" value="1"/>
</dbReference>
<organism evidence="14 15">
    <name type="scientific">Fulvivirga sediminis</name>
    <dbReference type="NCBI Taxonomy" id="2803949"/>
    <lineage>
        <taxon>Bacteria</taxon>
        <taxon>Pseudomonadati</taxon>
        <taxon>Bacteroidota</taxon>
        <taxon>Cytophagia</taxon>
        <taxon>Cytophagales</taxon>
        <taxon>Fulvivirgaceae</taxon>
        <taxon>Fulvivirga</taxon>
    </lineage>
</organism>
<dbReference type="GO" id="GO:0000155">
    <property type="term" value="F:phosphorelay sensor kinase activity"/>
    <property type="evidence" value="ECO:0007669"/>
    <property type="project" value="InterPro"/>
</dbReference>
<protein>
    <recommendedName>
        <fullName evidence="3">histidine kinase</fullName>
        <ecNumber evidence="3">2.7.13.3</ecNumber>
    </recommendedName>
</protein>
<dbReference type="CDD" id="cd00075">
    <property type="entry name" value="HATPase"/>
    <property type="match status" value="1"/>
</dbReference>
<keyword evidence="4" id="KW-1003">Cell membrane</keyword>
<dbReference type="PROSITE" id="PS50109">
    <property type="entry name" value="HIS_KIN"/>
    <property type="match status" value="1"/>
</dbReference>
<dbReference type="InterPro" id="IPR036097">
    <property type="entry name" value="HisK_dim/P_sf"/>
</dbReference>
<name>A0A937JXF1_9BACT</name>
<evidence type="ECO:0000256" key="3">
    <source>
        <dbReference type="ARBA" id="ARBA00012438"/>
    </source>
</evidence>
<dbReference type="RefSeq" id="WP_202241466.1">
    <property type="nucleotide sequence ID" value="NZ_JAESIY010000001.1"/>
</dbReference>
<sequence>MSEALLKILIIEDSVDDYDLLVMQIRRAGYKLNSKRIESREELINSLEDLWDLVISDNSLPQFNAQEALKITRSKNFFLPFIIVSGTIGEEAAVSAMRAGANDYIFKGNLNRLLPAIEREVRESDNKIKKIKIEKKLEQSEKMYRFLSGSIQDVFIALDADFNVTFWNEHAQNEFAIGNEVIKTPIFKVLPAFENKKLKSLLGQVLHERKSQHFEFQHGTHKYFEGSIYPTEEGITIIAKNVTEQRQVKENLIKINNELETLMYRISHDLKGPVASIKGLINIGMKDFNENKEVQLLLKMFDNSTLMLNNTLNELLNITRIKQGQIKPDPFDLSLLLNDVINSLKFSDGFDDVEIKLEECEDIEILSDKRLFRSVIQNLLENAIKYRSKDKSRKFIRIYASKEKNISTLCIEDNGQGIPLKLQKNIFEMFYRANESSQGSGLGLYIVKSALDKLNGIVNLNSKEGCGSTFIIKIPDLNDLWG</sequence>
<dbReference type="SMART" id="SM00388">
    <property type="entry name" value="HisKA"/>
    <property type="match status" value="1"/>
</dbReference>
<comment type="subcellular location">
    <subcellularLocation>
        <location evidence="2">Cell membrane</location>
        <topology evidence="2">Multi-pass membrane protein</topology>
    </subcellularLocation>
</comment>
<evidence type="ECO:0000256" key="11">
    <source>
        <dbReference type="PROSITE-ProRule" id="PRU00169"/>
    </source>
</evidence>
<dbReference type="InterPro" id="IPR050351">
    <property type="entry name" value="BphY/WalK/GraS-like"/>
</dbReference>
<accession>A0A937JXF1</accession>
<evidence type="ECO:0000256" key="2">
    <source>
        <dbReference type="ARBA" id="ARBA00004651"/>
    </source>
</evidence>
<comment type="caution">
    <text evidence="14">The sequence shown here is derived from an EMBL/GenBank/DDBJ whole genome shotgun (WGS) entry which is preliminary data.</text>
</comment>
<keyword evidence="9" id="KW-1133">Transmembrane helix</keyword>
<dbReference type="Gene3D" id="3.30.565.10">
    <property type="entry name" value="Histidine kinase-like ATPase, C-terminal domain"/>
    <property type="match status" value="1"/>
</dbReference>
<dbReference type="InterPro" id="IPR035965">
    <property type="entry name" value="PAS-like_dom_sf"/>
</dbReference>
<dbReference type="PANTHER" id="PTHR45453:SF2">
    <property type="entry name" value="HISTIDINE KINASE"/>
    <property type="match status" value="1"/>
</dbReference>
<keyword evidence="6" id="KW-0808">Transferase</keyword>
<dbReference type="InterPro" id="IPR004358">
    <property type="entry name" value="Sig_transdc_His_kin-like_C"/>
</dbReference>
<dbReference type="Gene3D" id="1.10.287.130">
    <property type="match status" value="1"/>
</dbReference>
<evidence type="ECO:0000256" key="6">
    <source>
        <dbReference type="ARBA" id="ARBA00022679"/>
    </source>
</evidence>
<keyword evidence="15" id="KW-1185">Reference proteome</keyword>
<dbReference type="InterPro" id="IPR013656">
    <property type="entry name" value="PAS_4"/>
</dbReference>
<dbReference type="InterPro" id="IPR011006">
    <property type="entry name" value="CheY-like_superfamily"/>
</dbReference>
<dbReference type="Pfam" id="PF08448">
    <property type="entry name" value="PAS_4"/>
    <property type="match status" value="1"/>
</dbReference>
<feature type="modified residue" description="4-aspartylphosphate" evidence="11">
    <location>
        <position position="57"/>
    </location>
</feature>
<evidence type="ECO:0000256" key="7">
    <source>
        <dbReference type="ARBA" id="ARBA00022692"/>
    </source>
</evidence>
<dbReference type="GO" id="GO:0005886">
    <property type="term" value="C:plasma membrane"/>
    <property type="evidence" value="ECO:0007669"/>
    <property type="project" value="UniProtKB-SubCell"/>
</dbReference>
<dbReference type="Pfam" id="PF00072">
    <property type="entry name" value="Response_reg"/>
    <property type="match status" value="1"/>
</dbReference>
<feature type="domain" description="Histidine kinase" evidence="12">
    <location>
        <begin position="265"/>
        <end position="478"/>
    </location>
</feature>
<evidence type="ECO:0000256" key="1">
    <source>
        <dbReference type="ARBA" id="ARBA00000085"/>
    </source>
</evidence>
<evidence type="ECO:0000259" key="12">
    <source>
        <dbReference type="PROSITE" id="PS50109"/>
    </source>
</evidence>
<evidence type="ECO:0000256" key="10">
    <source>
        <dbReference type="ARBA" id="ARBA00023136"/>
    </source>
</evidence>
<dbReference type="InterPro" id="IPR003661">
    <property type="entry name" value="HisK_dim/P_dom"/>
</dbReference>
<dbReference type="SUPFAM" id="SSF47384">
    <property type="entry name" value="Homodimeric domain of signal transducing histidine kinase"/>
    <property type="match status" value="1"/>
</dbReference>
<dbReference type="SMART" id="SM00387">
    <property type="entry name" value="HATPase_c"/>
    <property type="match status" value="1"/>
</dbReference>
<dbReference type="CDD" id="cd00130">
    <property type="entry name" value="PAS"/>
    <property type="match status" value="1"/>
</dbReference>
<dbReference type="EMBL" id="JAESIY010000001">
    <property type="protein sequence ID" value="MBL3654564.1"/>
    <property type="molecule type" value="Genomic_DNA"/>
</dbReference>
<reference evidence="14" key="1">
    <citation type="submission" date="2021-01" db="EMBL/GenBank/DDBJ databases">
        <title>Fulvivirga kasyanovii gen. nov., sp nov., a novel member of the phylum Bacteroidetes isolated from seawater in a mussel farm.</title>
        <authorList>
            <person name="Zhao L.-H."/>
            <person name="Wang Z.-J."/>
        </authorList>
    </citation>
    <scope>NUCLEOTIDE SEQUENCE</scope>
    <source>
        <strain evidence="14">2943</strain>
    </source>
</reference>